<sequence>MTIENFVLSVQIRDLGVSKNVAKNKTKLRLNLIQEWFKEILKTLQYEKFIITSLPPVVNRVRPYWFKRLVEIFITLKL</sequence>
<name>A0A3M7T1D2_BRAPC</name>
<evidence type="ECO:0000313" key="1">
    <source>
        <dbReference type="EMBL" id="RNA41834.1"/>
    </source>
</evidence>
<proteinExistence type="predicted"/>
<keyword evidence="2" id="KW-1185">Reference proteome</keyword>
<gene>
    <name evidence="1" type="ORF">BpHYR1_040029</name>
</gene>
<protein>
    <submittedName>
        <fullName evidence="1">Uncharacterized protein</fullName>
    </submittedName>
</protein>
<dbReference type="EMBL" id="REGN01000446">
    <property type="protein sequence ID" value="RNA41834.1"/>
    <property type="molecule type" value="Genomic_DNA"/>
</dbReference>
<evidence type="ECO:0000313" key="2">
    <source>
        <dbReference type="Proteomes" id="UP000276133"/>
    </source>
</evidence>
<organism evidence="1 2">
    <name type="scientific">Brachionus plicatilis</name>
    <name type="common">Marine rotifer</name>
    <name type="synonym">Brachionus muelleri</name>
    <dbReference type="NCBI Taxonomy" id="10195"/>
    <lineage>
        <taxon>Eukaryota</taxon>
        <taxon>Metazoa</taxon>
        <taxon>Spiralia</taxon>
        <taxon>Gnathifera</taxon>
        <taxon>Rotifera</taxon>
        <taxon>Eurotatoria</taxon>
        <taxon>Monogononta</taxon>
        <taxon>Pseudotrocha</taxon>
        <taxon>Ploima</taxon>
        <taxon>Brachionidae</taxon>
        <taxon>Brachionus</taxon>
    </lineage>
</organism>
<dbReference type="Proteomes" id="UP000276133">
    <property type="component" value="Unassembled WGS sequence"/>
</dbReference>
<accession>A0A3M7T1D2</accession>
<dbReference type="AlphaFoldDB" id="A0A3M7T1D2"/>
<reference evidence="1 2" key="1">
    <citation type="journal article" date="2018" name="Sci. Rep.">
        <title>Genomic signatures of local adaptation to the degree of environmental predictability in rotifers.</title>
        <authorList>
            <person name="Franch-Gras L."/>
            <person name="Hahn C."/>
            <person name="Garcia-Roger E.M."/>
            <person name="Carmona M.J."/>
            <person name="Serra M."/>
            <person name="Gomez A."/>
        </authorList>
    </citation>
    <scope>NUCLEOTIDE SEQUENCE [LARGE SCALE GENOMIC DNA]</scope>
    <source>
        <strain evidence="1">HYR1</strain>
    </source>
</reference>
<comment type="caution">
    <text evidence="1">The sequence shown here is derived from an EMBL/GenBank/DDBJ whole genome shotgun (WGS) entry which is preliminary data.</text>
</comment>